<dbReference type="Gramene" id="OB02G44560.1">
    <property type="protein sequence ID" value="OB02G44560.1"/>
    <property type="gene ID" value="OB02G44560"/>
</dbReference>
<dbReference type="Proteomes" id="UP000006038">
    <property type="component" value="Unassembled WGS sequence"/>
</dbReference>
<name>J3LII9_ORYBR</name>
<accession>J3LII9</accession>
<dbReference type="AlphaFoldDB" id="J3LII9"/>
<evidence type="ECO:0000313" key="3">
    <source>
        <dbReference type="Proteomes" id="UP000006038"/>
    </source>
</evidence>
<reference evidence="2" key="1">
    <citation type="submission" date="2013-04" db="UniProtKB">
        <authorList>
            <consortium name="EnsemblPlants"/>
        </authorList>
    </citation>
    <scope>IDENTIFICATION</scope>
</reference>
<organism evidence="2">
    <name type="scientific">Oryza brachyantha</name>
    <name type="common">malo sina</name>
    <dbReference type="NCBI Taxonomy" id="4533"/>
    <lineage>
        <taxon>Eukaryota</taxon>
        <taxon>Viridiplantae</taxon>
        <taxon>Streptophyta</taxon>
        <taxon>Embryophyta</taxon>
        <taxon>Tracheophyta</taxon>
        <taxon>Spermatophyta</taxon>
        <taxon>Magnoliopsida</taxon>
        <taxon>Liliopsida</taxon>
        <taxon>Poales</taxon>
        <taxon>Poaceae</taxon>
        <taxon>BOP clade</taxon>
        <taxon>Oryzoideae</taxon>
        <taxon>Oryzeae</taxon>
        <taxon>Oryzinae</taxon>
        <taxon>Oryza</taxon>
    </lineage>
</organism>
<sequence>MNIINSGSSQSPIVGQLRWETPGRGTYRDREGGTAETRPSAAPTRRGSNGDPEEAPPPAAAAAAAVGVRLIRTGREWKRLRLRLRLRLRRAGRLRGVPSPPPKIFYSARSLT</sequence>
<dbReference type="HOGENOM" id="CLU_2149729_0_0_1"/>
<evidence type="ECO:0000313" key="2">
    <source>
        <dbReference type="EnsemblPlants" id="OB02G44560.1"/>
    </source>
</evidence>
<feature type="region of interest" description="Disordered" evidence="1">
    <location>
        <begin position="1"/>
        <end position="61"/>
    </location>
</feature>
<evidence type="ECO:0000256" key="1">
    <source>
        <dbReference type="SAM" id="MobiDB-lite"/>
    </source>
</evidence>
<keyword evidence="3" id="KW-1185">Reference proteome</keyword>
<protein>
    <submittedName>
        <fullName evidence="2">Uncharacterized protein</fullName>
    </submittedName>
</protein>
<proteinExistence type="predicted"/>
<dbReference type="EnsemblPlants" id="OB02G44560.1">
    <property type="protein sequence ID" value="OB02G44560.1"/>
    <property type="gene ID" value="OB02G44560"/>
</dbReference>
<feature type="compositionally biased region" description="Polar residues" evidence="1">
    <location>
        <begin position="1"/>
        <end position="13"/>
    </location>
</feature>